<evidence type="ECO:0000313" key="2">
    <source>
        <dbReference type="EMBL" id="KAF2636530.1"/>
    </source>
</evidence>
<evidence type="ECO:0000256" key="1">
    <source>
        <dbReference type="SAM" id="Coils"/>
    </source>
</evidence>
<protein>
    <submittedName>
        <fullName evidence="2">Uncharacterized protein</fullName>
    </submittedName>
</protein>
<proteinExistence type="predicted"/>
<feature type="coiled-coil region" evidence="1">
    <location>
        <begin position="55"/>
        <end position="148"/>
    </location>
</feature>
<dbReference type="Proteomes" id="UP000799753">
    <property type="component" value="Unassembled WGS sequence"/>
</dbReference>
<gene>
    <name evidence="2" type="ORF">P280DRAFT_553016</name>
</gene>
<keyword evidence="3" id="KW-1185">Reference proteome</keyword>
<keyword evidence="1" id="KW-0175">Coiled coil</keyword>
<dbReference type="EMBL" id="MU006798">
    <property type="protein sequence ID" value="KAF2636530.1"/>
    <property type="molecule type" value="Genomic_DNA"/>
</dbReference>
<accession>A0A6A6RMD3</accession>
<evidence type="ECO:0000313" key="3">
    <source>
        <dbReference type="Proteomes" id="UP000799753"/>
    </source>
</evidence>
<dbReference type="AlphaFoldDB" id="A0A6A6RMD3"/>
<name>A0A6A6RMD3_9PLEO</name>
<sequence length="154" mass="17609">MAGIRSVDRAKSRARLALEQHNTPTPTVFQRLHLLQLATGQGFENDGGSLSAKRLREIANEVDHLTRRNATLKTASENSMQSFKYLRQEKDALAREYQAKVAQLEMRMEAKDWQSARDHNKIETLEENKAFAEKIEKLKEDAKALKVMEDLLNS</sequence>
<reference evidence="2" key="1">
    <citation type="journal article" date="2020" name="Stud. Mycol.">
        <title>101 Dothideomycetes genomes: a test case for predicting lifestyles and emergence of pathogens.</title>
        <authorList>
            <person name="Haridas S."/>
            <person name="Albert R."/>
            <person name="Binder M."/>
            <person name="Bloem J."/>
            <person name="Labutti K."/>
            <person name="Salamov A."/>
            <person name="Andreopoulos B."/>
            <person name="Baker S."/>
            <person name="Barry K."/>
            <person name="Bills G."/>
            <person name="Bluhm B."/>
            <person name="Cannon C."/>
            <person name="Castanera R."/>
            <person name="Culley D."/>
            <person name="Daum C."/>
            <person name="Ezra D."/>
            <person name="Gonzalez J."/>
            <person name="Henrissat B."/>
            <person name="Kuo A."/>
            <person name="Liang C."/>
            <person name="Lipzen A."/>
            <person name="Lutzoni F."/>
            <person name="Magnuson J."/>
            <person name="Mondo S."/>
            <person name="Nolan M."/>
            <person name="Ohm R."/>
            <person name="Pangilinan J."/>
            <person name="Park H.-J."/>
            <person name="Ramirez L."/>
            <person name="Alfaro M."/>
            <person name="Sun H."/>
            <person name="Tritt A."/>
            <person name="Yoshinaga Y."/>
            <person name="Zwiers L.-H."/>
            <person name="Turgeon B."/>
            <person name="Goodwin S."/>
            <person name="Spatafora J."/>
            <person name="Crous P."/>
            <person name="Grigoriev I."/>
        </authorList>
    </citation>
    <scope>NUCLEOTIDE SEQUENCE</scope>
    <source>
        <strain evidence="2">CBS 473.64</strain>
    </source>
</reference>
<organism evidence="2 3">
    <name type="scientific">Massarina eburnea CBS 473.64</name>
    <dbReference type="NCBI Taxonomy" id="1395130"/>
    <lineage>
        <taxon>Eukaryota</taxon>
        <taxon>Fungi</taxon>
        <taxon>Dikarya</taxon>
        <taxon>Ascomycota</taxon>
        <taxon>Pezizomycotina</taxon>
        <taxon>Dothideomycetes</taxon>
        <taxon>Pleosporomycetidae</taxon>
        <taxon>Pleosporales</taxon>
        <taxon>Massarineae</taxon>
        <taxon>Massarinaceae</taxon>
        <taxon>Massarina</taxon>
    </lineage>
</organism>